<dbReference type="PRINTS" id="PR00385">
    <property type="entry name" value="P450"/>
</dbReference>
<keyword evidence="8" id="KW-0812">Transmembrane</keyword>
<proteinExistence type="inferred from homology"/>
<evidence type="ECO:0000313" key="10">
    <source>
        <dbReference type="Proteomes" id="UP000285405"/>
    </source>
</evidence>
<comment type="similarity">
    <text evidence="2 7">Belongs to the cytochrome P450 family.</text>
</comment>
<evidence type="ECO:0000256" key="7">
    <source>
        <dbReference type="RuleBase" id="RU000461"/>
    </source>
</evidence>
<dbReference type="InterPro" id="IPR017972">
    <property type="entry name" value="Cyt_P450_CS"/>
</dbReference>
<feature type="transmembrane region" description="Helical" evidence="8">
    <location>
        <begin position="33"/>
        <end position="56"/>
    </location>
</feature>
<dbReference type="InterPro" id="IPR050121">
    <property type="entry name" value="Cytochrome_P450_monoxygenase"/>
</dbReference>
<name>A0A420I8N7_9PEZI</name>
<dbReference type="InterPro" id="IPR001128">
    <property type="entry name" value="Cyt_P450"/>
</dbReference>
<evidence type="ECO:0000256" key="3">
    <source>
        <dbReference type="ARBA" id="ARBA00022617"/>
    </source>
</evidence>
<dbReference type="InterPro" id="IPR002401">
    <property type="entry name" value="Cyt_P450_E_grp-I"/>
</dbReference>
<dbReference type="PROSITE" id="PS00086">
    <property type="entry name" value="CYTOCHROME_P450"/>
    <property type="match status" value="1"/>
</dbReference>
<evidence type="ECO:0000256" key="6">
    <source>
        <dbReference type="PIRSR" id="PIRSR602401-1"/>
    </source>
</evidence>
<dbReference type="GO" id="GO:0005506">
    <property type="term" value="F:iron ion binding"/>
    <property type="evidence" value="ECO:0007669"/>
    <property type="project" value="InterPro"/>
</dbReference>
<protein>
    <submittedName>
        <fullName evidence="9">Cytochrome P450 monooxygenase aclL</fullName>
    </submittedName>
</protein>
<evidence type="ECO:0000256" key="4">
    <source>
        <dbReference type="ARBA" id="ARBA00022723"/>
    </source>
</evidence>
<organism evidence="9 10">
    <name type="scientific">Golovinomyces cichoracearum</name>
    <dbReference type="NCBI Taxonomy" id="62708"/>
    <lineage>
        <taxon>Eukaryota</taxon>
        <taxon>Fungi</taxon>
        <taxon>Dikarya</taxon>
        <taxon>Ascomycota</taxon>
        <taxon>Pezizomycotina</taxon>
        <taxon>Leotiomycetes</taxon>
        <taxon>Erysiphales</taxon>
        <taxon>Erysiphaceae</taxon>
        <taxon>Golovinomyces</taxon>
    </lineage>
</organism>
<dbReference type="InterPro" id="IPR036396">
    <property type="entry name" value="Cyt_P450_sf"/>
</dbReference>
<dbReference type="Proteomes" id="UP000285405">
    <property type="component" value="Unassembled WGS sequence"/>
</dbReference>
<evidence type="ECO:0000256" key="5">
    <source>
        <dbReference type="ARBA" id="ARBA00023004"/>
    </source>
</evidence>
<dbReference type="GO" id="GO:0020037">
    <property type="term" value="F:heme binding"/>
    <property type="evidence" value="ECO:0007669"/>
    <property type="project" value="InterPro"/>
</dbReference>
<dbReference type="OrthoDB" id="1470350at2759"/>
<feature type="binding site" description="axial binding residue" evidence="6">
    <location>
        <position position="472"/>
    </location>
    <ligand>
        <name>heme</name>
        <dbReference type="ChEBI" id="CHEBI:30413"/>
    </ligand>
    <ligandPart>
        <name>Fe</name>
        <dbReference type="ChEBI" id="CHEBI:18248"/>
    </ligandPart>
</feature>
<evidence type="ECO:0000256" key="2">
    <source>
        <dbReference type="ARBA" id="ARBA00010617"/>
    </source>
</evidence>
<evidence type="ECO:0000256" key="8">
    <source>
        <dbReference type="SAM" id="Phobius"/>
    </source>
</evidence>
<comment type="caution">
    <text evidence="9">The sequence shown here is derived from an EMBL/GenBank/DDBJ whole genome shotgun (WGS) entry which is preliminary data.</text>
</comment>
<keyword evidence="8" id="KW-0472">Membrane</keyword>
<dbReference type="Gene3D" id="1.10.630.10">
    <property type="entry name" value="Cytochrome P450"/>
    <property type="match status" value="1"/>
</dbReference>
<evidence type="ECO:0000256" key="1">
    <source>
        <dbReference type="ARBA" id="ARBA00001971"/>
    </source>
</evidence>
<dbReference type="EMBL" id="MCBR01011218">
    <property type="protein sequence ID" value="RKF66061.1"/>
    <property type="molecule type" value="Genomic_DNA"/>
</dbReference>
<accession>A0A420I8N7</accession>
<reference evidence="9 10" key="1">
    <citation type="journal article" date="2018" name="BMC Genomics">
        <title>Comparative genome analyses reveal sequence features reflecting distinct modes of host-adaptation between dicot and monocot powdery mildew.</title>
        <authorList>
            <person name="Wu Y."/>
            <person name="Ma X."/>
            <person name="Pan Z."/>
            <person name="Kale S.D."/>
            <person name="Song Y."/>
            <person name="King H."/>
            <person name="Zhang Q."/>
            <person name="Presley C."/>
            <person name="Deng X."/>
            <person name="Wei C.I."/>
            <person name="Xiao S."/>
        </authorList>
    </citation>
    <scope>NUCLEOTIDE SEQUENCE [LARGE SCALE GENOMIC DNA]</scope>
    <source>
        <strain evidence="9">UCSC1</strain>
    </source>
</reference>
<keyword evidence="4 6" id="KW-0479">Metal-binding</keyword>
<sequence>MTSYDTGNMITFATNLSSFFKISSLPKLISSSIFLVKILSLAALTYVLTITIYNVFFHPLRKYPGPISHRITNFYMSYHEICGRSAYHIRDLHEKYGPTVRIRPNELSYTDEQAWNDIYGHKSANGTGNLPKDEKNFRPDTNNTVTILNANEADHRRLRHIQTPMFSDRAIAAQEEFIISYCELLTSRLTEKASSSFNTVDMVLWYTYITFDILGELAFGESFNGLESNLLDSWIKSRLLTFKDLIFWTTSNDFMFPLNKIFYRLSPRDSRDAWARRNELSDRKISDRVIRNSDSQKIDFMSHILQHNDEKGMTDAEIQSNARILIIAGSETSTTLLSGLTYLLLRNRKYLEEITSLIRTTFPSKKDIALLELKKLDYLNNIINESLRLYPPVPNGLPRRTNKGGSVICGEVVPEYTTVSIPIFAANTSPRNWADSMEFVPERWYKDERCPERYRSDKRKVMQPFSHGPRNCIGKNLAMNEMRMIIAHVLWNFDMELGPNVMDWKDQRIYALWEKKPLHVKLYPRKV</sequence>
<comment type="cofactor">
    <cofactor evidence="1 6">
        <name>heme</name>
        <dbReference type="ChEBI" id="CHEBI:30413"/>
    </cofactor>
</comment>
<evidence type="ECO:0000313" key="9">
    <source>
        <dbReference type="EMBL" id="RKF66061.1"/>
    </source>
</evidence>
<dbReference type="GO" id="GO:0004497">
    <property type="term" value="F:monooxygenase activity"/>
    <property type="evidence" value="ECO:0007669"/>
    <property type="project" value="UniProtKB-KW"/>
</dbReference>
<dbReference type="PRINTS" id="PR00463">
    <property type="entry name" value="EP450I"/>
</dbReference>
<keyword evidence="7" id="KW-0560">Oxidoreductase</keyword>
<dbReference type="Pfam" id="PF00067">
    <property type="entry name" value="p450"/>
    <property type="match status" value="1"/>
</dbReference>
<dbReference type="AlphaFoldDB" id="A0A420I8N7"/>
<dbReference type="GO" id="GO:0016705">
    <property type="term" value="F:oxidoreductase activity, acting on paired donors, with incorporation or reduction of molecular oxygen"/>
    <property type="evidence" value="ECO:0007669"/>
    <property type="project" value="InterPro"/>
</dbReference>
<dbReference type="CDD" id="cd11058">
    <property type="entry name" value="CYP60B-like"/>
    <property type="match status" value="1"/>
</dbReference>
<dbReference type="SUPFAM" id="SSF48264">
    <property type="entry name" value="Cytochrome P450"/>
    <property type="match status" value="1"/>
</dbReference>
<keyword evidence="7 9" id="KW-0503">Monooxygenase</keyword>
<dbReference type="PANTHER" id="PTHR24305">
    <property type="entry name" value="CYTOCHROME P450"/>
    <property type="match status" value="1"/>
</dbReference>
<keyword evidence="8" id="KW-1133">Transmembrane helix</keyword>
<gene>
    <name evidence="9" type="ORF">GcC1_112014</name>
</gene>
<dbReference type="PANTHER" id="PTHR24305:SF210">
    <property type="entry name" value="CYTOCHROME P450 MONOOXYGENASE ASQL-RELATED"/>
    <property type="match status" value="1"/>
</dbReference>
<keyword evidence="5 6" id="KW-0408">Iron</keyword>
<keyword evidence="3 6" id="KW-0349">Heme</keyword>